<dbReference type="Pfam" id="PF12973">
    <property type="entry name" value="Cupin_7"/>
    <property type="match status" value="1"/>
</dbReference>
<dbReference type="SUPFAM" id="SSF51182">
    <property type="entry name" value="RmlC-like cupins"/>
    <property type="match status" value="1"/>
</dbReference>
<evidence type="ECO:0000259" key="1">
    <source>
        <dbReference type="Pfam" id="PF12973"/>
    </source>
</evidence>
<dbReference type="Proteomes" id="UP000011135">
    <property type="component" value="Unassembled WGS sequence"/>
</dbReference>
<dbReference type="InterPro" id="IPR014710">
    <property type="entry name" value="RmlC-like_jellyroll"/>
</dbReference>
<dbReference type="OrthoDB" id="2620172at2"/>
<name>L8JUY5_9BACT</name>
<sequence>MSTDINDYITKSNTTAWKALVEEDVDTKGISVKVLRYDEKQQRPPTFMLRFEPGASYPYHNHPGGEELLVLEGSCILEGTTLYAGDYLYTPAGFKHSVKSETGCTLLFMVPEEVEIIS</sequence>
<keyword evidence="3" id="KW-1185">Reference proteome</keyword>
<dbReference type="eggNOG" id="COG1917">
    <property type="taxonomic scope" value="Bacteria"/>
</dbReference>
<accession>L8JUY5</accession>
<protein>
    <recommendedName>
        <fullName evidence="1">ChrR-like cupin domain-containing protein</fullName>
    </recommendedName>
</protein>
<dbReference type="AlphaFoldDB" id="L8JUY5"/>
<dbReference type="Gene3D" id="2.60.120.10">
    <property type="entry name" value="Jelly Rolls"/>
    <property type="match status" value="1"/>
</dbReference>
<dbReference type="RefSeq" id="WP_009580387.1">
    <property type="nucleotide sequence ID" value="NZ_AMZN01000045.1"/>
</dbReference>
<organism evidence="2 3">
    <name type="scientific">Fulvivirga imtechensis AK7</name>
    <dbReference type="NCBI Taxonomy" id="1237149"/>
    <lineage>
        <taxon>Bacteria</taxon>
        <taxon>Pseudomonadati</taxon>
        <taxon>Bacteroidota</taxon>
        <taxon>Cytophagia</taxon>
        <taxon>Cytophagales</taxon>
        <taxon>Fulvivirgaceae</taxon>
        <taxon>Fulvivirga</taxon>
    </lineage>
</organism>
<evidence type="ECO:0000313" key="3">
    <source>
        <dbReference type="Proteomes" id="UP000011135"/>
    </source>
</evidence>
<proteinExistence type="predicted"/>
<dbReference type="EMBL" id="AMZN01000045">
    <property type="protein sequence ID" value="ELR71087.1"/>
    <property type="molecule type" value="Genomic_DNA"/>
</dbReference>
<dbReference type="InterPro" id="IPR025979">
    <property type="entry name" value="ChrR-like_cupin_dom"/>
</dbReference>
<dbReference type="PATRIC" id="fig|1237149.3.peg.2808"/>
<gene>
    <name evidence="2" type="ORF">C900_03051</name>
</gene>
<feature type="domain" description="ChrR-like cupin" evidence="1">
    <location>
        <begin position="10"/>
        <end position="108"/>
    </location>
</feature>
<dbReference type="InterPro" id="IPR011051">
    <property type="entry name" value="RmlC_Cupin_sf"/>
</dbReference>
<reference evidence="2 3" key="1">
    <citation type="submission" date="2012-12" db="EMBL/GenBank/DDBJ databases">
        <title>Genome assembly of Fulvivirga imtechensis AK7.</title>
        <authorList>
            <person name="Nupur N."/>
            <person name="Khatri I."/>
            <person name="Kumar R."/>
            <person name="Subramanian S."/>
            <person name="Pinnaka A."/>
        </authorList>
    </citation>
    <scope>NUCLEOTIDE SEQUENCE [LARGE SCALE GENOMIC DNA]</scope>
    <source>
        <strain evidence="2 3">AK7</strain>
    </source>
</reference>
<comment type="caution">
    <text evidence="2">The sequence shown here is derived from an EMBL/GenBank/DDBJ whole genome shotgun (WGS) entry which is preliminary data.</text>
</comment>
<dbReference type="STRING" id="1237149.C900_03051"/>
<evidence type="ECO:0000313" key="2">
    <source>
        <dbReference type="EMBL" id="ELR71087.1"/>
    </source>
</evidence>